<dbReference type="Proteomes" id="UP000011115">
    <property type="component" value="Unassembled WGS sequence"/>
</dbReference>
<dbReference type="GO" id="GO:0003723">
    <property type="term" value="F:RNA binding"/>
    <property type="evidence" value="ECO:0007669"/>
    <property type="project" value="UniProtKB-UniRule"/>
</dbReference>
<evidence type="ECO:0000313" key="6">
    <source>
        <dbReference type="Proteomes" id="UP000011115"/>
    </source>
</evidence>
<evidence type="ECO:0000313" key="5">
    <source>
        <dbReference type="EnsemblPlants" id="PGSC0003DMT400022469"/>
    </source>
</evidence>
<keyword evidence="6" id="KW-1185">Reference proteome</keyword>
<dbReference type="eggNOG" id="ENOG502QTBA">
    <property type="taxonomic scope" value="Eukaryota"/>
</dbReference>
<dbReference type="Gene3D" id="3.30.160.20">
    <property type="match status" value="3"/>
</dbReference>
<feature type="domain" description="DRBM" evidence="4">
    <location>
        <begin position="1"/>
        <end position="70"/>
    </location>
</feature>
<dbReference type="PANTHER" id="PTHR46031">
    <property type="match status" value="1"/>
</dbReference>
<evidence type="ECO:0000259" key="4">
    <source>
        <dbReference type="PROSITE" id="PS50137"/>
    </source>
</evidence>
<accession>M1AGS0</accession>
<evidence type="ECO:0000256" key="2">
    <source>
        <dbReference type="ARBA" id="ARBA00022884"/>
    </source>
</evidence>
<dbReference type="Gramene" id="PGSC0003DMT400022469">
    <property type="protein sequence ID" value="PGSC0003DMT400022469"/>
    <property type="gene ID" value="PGSC0003DMG400008709"/>
</dbReference>
<keyword evidence="1" id="KW-0677">Repeat</keyword>
<organism evidence="5 6">
    <name type="scientific">Solanum tuberosum</name>
    <name type="common">Potato</name>
    <dbReference type="NCBI Taxonomy" id="4113"/>
    <lineage>
        <taxon>Eukaryota</taxon>
        <taxon>Viridiplantae</taxon>
        <taxon>Streptophyta</taxon>
        <taxon>Embryophyta</taxon>
        <taxon>Tracheophyta</taxon>
        <taxon>Spermatophyta</taxon>
        <taxon>Magnoliopsida</taxon>
        <taxon>eudicotyledons</taxon>
        <taxon>Gunneridae</taxon>
        <taxon>Pentapetalae</taxon>
        <taxon>asterids</taxon>
        <taxon>lamiids</taxon>
        <taxon>Solanales</taxon>
        <taxon>Solanaceae</taxon>
        <taxon>Solanoideae</taxon>
        <taxon>Solaneae</taxon>
        <taxon>Solanum</taxon>
    </lineage>
</organism>
<feature type="domain" description="DRBM" evidence="4">
    <location>
        <begin position="217"/>
        <end position="285"/>
    </location>
</feature>
<sequence>MYKSKLQELCHSKKWALPQYCCMRDGSDHNPKFKASVIVNGINFDSLPLRKSSKEAHNEAAKFAFLHFTNDGSLPTAEDCRLTKIDASLQDKSTSEIKQGGSLLAIEDSGLTKTEETCQHLQDHLNTSEIKQEESHYQYKTKLQMYAKRKNLGLPVYCSKRMSSAQGLYFEATVTVAGELFKSPGAYKSSEEAEESVAQFALMKLVTVALEKSNTGSYKSFLQELAQQEEICLPRYKTTRAGEPHNLTFFSSVEIEAEIFHGDGAKSKKQAEENAAKVAYTALTKCKYSSSTFCIRLYMSQSDIIGRASYGYIPFGQLDYLRSG</sequence>
<keyword evidence="2 3" id="KW-0694">RNA-binding</keyword>
<dbReference type="InParanoid" id="M1AGS0"/>
<protein>
    <submittedName>
        <fullName evidence="5">DsRNA-binding protein ODB1</fullName>
    </submittedName>
</protein>
<dbReference type="HOGENOM" id="CLU_858942_0_0_1"/>
<name>M1AGS0_SOLTU</name>
<dbReference type="AlphaFoldDB" id="M1AGS0"/>
<proteinExistence type="predicted"/>
<dbReference type="SMART" id="SM00358">
    <property type="entry name" value="DSRM"/>
    <property type="match status" value="3"/>
</dbReference>
<dbReference type="PANTHER" id="PTHR46031:SF31">
    <property type="entry name" value="DOUBLE-STRANDED RNA-BINDING PROTEIN 1-LIKE"/>
    <property type="match status" value="1"/>
</dbReference>
<dbReference type="PROSITE" id="PS50137">
    <property type="entry name" value="DS_RBD"/>
    <property type="match status" value="2"/>
</dbReference>
<evidence type="ECO:0000256" key="1">
    <source>
        <dbReference type="ARBA" id="ARBA00022737"/>
    </source>
</evidence>
<evidence type="ECO:0000256" key="3">
    <source>
        <dbReference type="PROSITE-ProRule" id="PRU00266"/>
    </source>
</evidence>
<dbReference type="InterPro" id="IPR014720">
    <property type="entry name" value="dsRBD_dom"/>
</dbReference>
<dbReference type="Pfam" id="PF00035">
    <property type="entry name" value="dsrm"/>
    <property type="match status" value="2"/>
</dbReference>
<dbReference type="SUPFAM" id="SSF54768">
    <property type="entry name" value="dsRNA-binding domain-like"/>
    <property type="match status" value="3"/>
</dbReference>
<dbReference type="PaxDb" id="4113-PGSC0003DMT400022469"/>
<dbReference type="OMA" id="ELCHKRK"/>
<reference evidence="5" key="2">
    <citation type="submission" date="2015-06" db="UniProtKB">
        <authorList>
            <consortium name="EnsemblPlants"/>
        </authorList>
    </citation>
    <scope>IDENTIFICATION</scope>
    <source>
        <strain evidence="5">DM1-3 516 R44</strain>
    </source>
</reference>
<dbReference type="EnsemblPlants" id="PGSC0003DMT400022469">
    <property type="protein sequence ID" value="PGSC0003DMT400022469"/>
    <property type="gene ID" value="PGSC0003DMG400008709"/>
</dbReference>
<reference evidence="6" key="1">
    <citation type="journal article" date="2011" name="Nature">
        <title>Genome sequence and analysis of the tuber crop potato.</title>
        <authorList>
            <consortium name="The Potato Genome Sequencing Consortium"/>
        </authorList>
    </citation>
    <scope>NUCLEOTIDE SEQUENCE [LARGE SCALE GENOMIC DNA]</scope>
    <source>
        <strain evidence="6">cv. DM1-3 516 R44</strain>
    </source>
</reference>